<dbReference type="GO" id="GO:0005634">
    <property type="term" value="C:nucleus"/>
    <property type="evidence" value="ECO:0007669"/>
    <property type="project" value="UniProtKB-SubCell"/>
</dbReference>
<feature type="compositionally biased region" description="Polar residues" evidence="5">
    <location>
        <begin position="127"/>
        <end position="137"/>
    </location>
</feature>
<sequence length="143" mass="15608">MLGIGKYRAGFCECTNEVIRFLSTHEGVDTEVKTRLLSHLAGCVSHMDLISCRPQHHLRARTSKPGFEPPAMPQLNAPLFILPSEASKLHNSFRLVQSSDGTFALLIPSSSSSSLSGRHDGAPLSGVSRSARVNAQDSPWRPW</sequence>
<dbReference type="InterPro" id="IPR050370">
    <property type="entry name" value="HES_HEY"/>
</dbReference>
<dbReference type="PROSITE" id="PS51054">
    <property type="entry name" value="ORANGE"/>
    <property type="match status" value="1"/>
</dbReference>
<evidence type="ECO:0000256" key="5">
    <source>
        <dbReference type="SAM" id="MobiDB-lite"/>
    </source>
</evidence>
<evidence type="ECO:0000313" key="8">
    <source>
        <dbReference type="Proteomes" id="UP000324632"/>
    </source>
</evidence>
<evidence type="ECO:0000259" key="6">
    <source>
        <dbReference type="PROSITE" id="PS51054"/>
    </source>
</evidence>
<dbReference type="AlphaFoldDB" id="A0A5A9PEG4"/>
<dbReference type="GO" id="GO:0003677">
    <property type="term" value="F:DNA binding"/>
    <property type="evidence" value="ECO:0007669"/>
    <property type="project" value="InterPro"/>
</dbReference>
<comment type="caution">
    <text evidence="7">The sequence shown here is derived from an EMBL/GenBank/DDBJ whole genome shotgun (WGS) entry which is preliminary data.</text>
</comment>
<evidence type="ECO:0000256" key="1">
    <source>
        <dbReference type="ARBA" id="ARBA00004123"/>
    </source>
</evidence>
<dbReference type="EMBL" id="SOYY01000007">
    <property type="protein sequence ID" value="KAA0719541.1"/>
    <property type="molecule type" value="Genomic_DNA"/>
</dbReference>
<reference evidence="7 8" key="1">
    <citation type="journal article" date="2019" name="Mol. Ecol. Resour.">
        <title>Chromosome-level genome assembly of Triplophysa tibetana, a fish adapted to the harsh high-altitude environment of the Tibetan Plateau.</title>
        <authorList>
            <person name="Yang X."/>
            <person name="Liu H."/>
            <person name="Ma Z."/>
            <person name="Zou Y."/>
            <person name="Zou M."/>
            <person name="Mao Y."/>
            <person name="Li X."/>
            <person name="Wang H."/>
            <person name="Chen T."/>
            <person name="Wang W."/>
            <person name="Yang R."/>
        </authorList>
    </citation>
    <scope>NUCLEOTIDE SEQUENCE [LARGE SCALE GENOMIC DNA]</scope>
    <source>
        <strain evidence="7">TTIB1903HZAU</strain>
        <tissue evidence="7">Muscle</tissue>
    </source>
</reference>
<accession>A0A5A9PEG4</accession>
<keyword evidence="8" id="KW-1185">Reference proteome</keyword>
<dbReference type="SUPFAM" id="SSF158457">
    <property type="entry name" value="Orange domain-like"/>
    <property type="match status" value="1"/>
</dbReference>
<dbReference type="GO" id="GO:0006355">
    <property type="term" value="P:regulation of DNA-templated transcription"/>
    <property type="evidence" value="ECO:0007669"/>
    <property type="project" value="InterPro"/>
</dbReference>
<gene>
    <name evidence="7" type="ORF">E1301_Tti018435</name>
</gene>
<evidence type="ECO:0000256" key="3">
    <source>
        <dbReference type="ARBA" id="ARBA00023163"/>
    </source>
</evidence>
<dbReference type="InterPro" id="IPR003650">
    <property type="entry name" value="Orange_dom"/>
</dbReference>
<dbReference type="Pfam" id="PF07527">
    <property type="entry name" value="Hairy_orange"/>
    <property type="match status" value="1"/>
</dbReference>
<name>A0A5A9PEG4_9TELE</name>
<feature type="region of interest" description="Disordered" evidence="5">
    <location>
        <begin position="110"/>
        <end position="143"/>
    </location>
</feature>
<dbReference type="PANTHER" id="PTHR10985">
    <property type="entry name" value="BASIC HELIX-LOOP-HELIX TRANSCRIPTION FACTOR, HES-RELATED"/>
    <property type="match status" value="1"/>
</dbReference>
<comment type="subcellular location">
    <subcellularLocation>
        <location evidence="1">Nucleus</location>
    </subcellularLocation>
</comment>
<keyword evidence="2" id="KW-0805">Transcription regulation</keyword>
<evidence type="ECO:0000256" key="2">
    <source>
        <dbReference type="ARBA" id="ARBA00023015"/>
    </source>
</evidence>
<evidence type="ECO:0000313" key="7">
    <source>
        <dbReference type="EMBL" id="KAA0719541.1"/>
    </source>
</evidence>
<protein>
    <submittedName>
        <fullName evidence="7">Transcription factor HES-1-B Hairy and enhancer of split 1-B</fullName>
    </submittedName>
</protein>
<feature type="domain" description="Orange" evidence="6">
    <location>
        <begin position="7"/>
        <end position="40"/>
    </location>
</feature>
<organism evidence="7 8">
    <name type="scientific">Triplophysa tibetana</name>
    <dbReference type="NCBI Taxonomy" id="1572043"/>
    <lineage>
        <taxon>Eukaryota</taxon>
        <taxon>Metazoa</taxon>
        <taxon>Chordata</taxon>
        <taxon>Craniata</taxon>
        <taxon>Vertebrata</taxon>
        <taxon>Euteleostomi</taxon>
        <taxon>Actinopterygii</taxon>
        <taxon>Neopterygii</taxon>
        <taxon>Teleostei</taxon>
        <taxon>Ostariophysi</taxon>
        <taxon>Cypriniformes</taxon>
        <taxon>Nemacheilidae</taxon>
        <taxon>Triplophysa</taxon>
    </lineage>
</organism>
<dbReference type="Gene3D" id="6.10.250.980">
    <property type="match status" value="1"/>
</dbReference>
<proteinExistence type="predicted"/>
<dbReference type="SMART" id="SM00511">
    <property type="entry name" value="ORANGE"/>
    <property type="match status" value="1"/>
</dbReference>
<keyword evidence="3" id="KW-0804">Transcription</keyword>
<dbReference type="Proteomes" id="UP000324632">
    <property type="component" value="Chromosome 7"/>
</dbReference>
<keyword evidence="4" id="KW-0539">Nucleus</keyword>
<evidence type="ECO:0000256" key="4">
    <source>
        <dbReference type="ARBA" id="ARBA00023242"/>
    </source>
</evidence>